<dbReference type="AlphaFoldDB" id="A5ALE4"/>
<feature type="domain" description="Retrovirus-related Pol polyprotein from transposon TNT 1-94-like beta-barrel" evidence="2">
    <location>
        <begin position="60"/>
        <end position="118"/>
    </location>
</feature>
<organism evidence="3">
    <name type="scientific">Vitis vinifera</name>
    <name type="common">Grape</name>
    <dbReference type="NCBI Taxonomy" id="29760"/>
    <lineage>
        <taxon>Eukaryota</taxon>
        <taxon>Viridiplantae</taxon>
        <taxon>Streptophyta</taxon>
        <taxon>Embryophyta</taxon>
        <taxon>Tracheophyta</taxon>
        <taxon>Spermatophyta</taxon>
        <taxon>Magnoliopsida</taxon>
        <taxon>eudicotyledons</taxon>
        <taxon>Gunneridae</taxon>
        <taxon>Pentapetalae</taxon>
        <taxon>rosids</taxon>
        <taxon>Vitales</taxon>
        <taxon>Vitaceae</taxon>
        <taxon>Viteae</taxon>
        <taxon>Vitis</taxon>
    </lineage>
</organism>
<name>A5ALE4_VITVI</name>
<dbReference type="EMBL" id="AM429520">
    <property type="protein sequence ID" value="CAN73519.1"/>
    <property type="molecule type" value="Genomic_DNA"/>
</dbReference>
<proteinExistence type="predicted"/>
<evidence type="ECO:0000259" key="2">
    <source>
        <dbReference type="Pfam" id="PF22936"/>
    </source>
</evidence>
<protein>
    <submittedName>
        <fullName evidence="3">Uncharacterized protein</fullName>
    </submittedName>
</protein>
<dbReference type="InterPro" id="IPR025724">
    <property type="entry name" value="GAG-pre-integrase_dom"/>
</dbReference>
<dbReference type="InterPro" id="IPR054722">
    <property type="entry name" value="PolX-like_BBD"/>
</dbReference>
<evidence type="ECO:0000313" key="3">
    <source>
        <dbReference type="EMBL" id="CAN73519.1"/>
    </source>
</evidence>
<gene>
    <name evidence="3" type="ORF">VITISV_010313</name>
</gene>
<dbReference type="Pfam" id="PF22936">
    <property type="entry name" value="Pol_BBD"/>
    <property type="match status" value="1"/>
</dbReference>
<accession>A5ALE4</accession>
<dbReference type="Pfam" id="PF13976">
    <property type="entry name" value="gag_pre-integrs"/>
    <property type="match status" value="1"/>
</dbReference>
<feature type="domain" description="GAG-pre-integrase" evidence="1">
    <location>
        <begin position="144"/>
        <end position="211"/>
    </location>
</feature>
<evidence type="ECO:0000259" key="1">
    <source>
        <dbReference type="Pfam" id="PF13976"/>
    </source>
</evidence>
<reference evidence="3" key="1">
    <citation type="journal article" date="2007" name="PLoS ONE">
        <title>The first genome sequence of an elite grapevine cultivar (Pinot noir Vitis vinifera L.): coping with a highly heterozygous genome.</title>
        <authorList>
            <person name="Velasco R."/>
            <person name="Zharkikh A."/>
            <person name="Troggio M."/>
            <person name="Cartwright D.A."/>
            <person name="Cestaro A."/>
            <person name="Pruss D."/>
            <person name="Pindo M."/>
            <person name="FitzGerald L.M."/>
            <person name="Vezzulli S."/>
            <person name="Reid J."/>
            <person name="Malacarne G."/>
            <person name="Iliev D."/>
            <person name="Coppola G."/>
            <person name="Wardell B."/>
            <person name="Micheletti D."/>
            <person name="Macalma T."/>
            <person name="Facci M."/>
            <person name="Mitchell J.T."/>
            <person name="Perazzolli M."/>
            <person name="Eldredge G."/>
            <person name="Gatto P."/>
            <person name="Oyzerski R."/>
            <person name="Moretto M."/>
            <person name="Gutin N."/>
            <person name="Stefanini M."/>
            <person name="Chen Y."/>
            <person name="Segala C."/>
            <person name="Davenport C."/>
            <person name="Dematte L."/>
            <person name="Mraz A."/>
            <person name="Battilana J."/>
            <person name="Stormo K."/>
            <person name="Costa F."/>
            <person name="Tao Q."/>
            <person name="Si-Ammour A."/>
            <person name="Harkins T."/>
            <person name="Lackey A."/>
            <person name="Perbost C."/>
            <person name="Taillon B."/>
            <person name="Stella A."/>
            <person name="Solovyev V."/>
            <person name="Fawcett J.A."/>
            <person name="Sterck L."/>
            <person name="Vandepoele K."/>
            <person name="Grando S.M."/>
            <person name="Toppo S."/>
            <person name="Moser C."/>
            <person name="Lanchbury J."/>
            <person name="Bogden R."/>
            <person name="Skolnick M."/>
            <person name="Sgaramella V."/>
            <person name="Bhatnagar S.K."/>
            <person name="Fontana P."/>
            <person name="Gutin A."/>
            <person name="Van de Peer Y."/>
            <person name="Salamini F."/>
            <person name="Viola R."/>
        </authorList>
    </citation>
    <scope>NUCLEOTIDE SEQUENCE</scope>
</reference>
<sequence>MANSSQSQSLEGNVSIVIRNGTTNVNVQREPKKNDQDSESIDAAIAFEGYDIANVLIYIKLKEEKVIMGNNEACKVFGIGSIKLRLHDGMKKTLTNVMYVLDFKGNLISLGVLDSMGCTIKIENGTLKILKGAMIVMKGLRKNGLYTLQGETVDGTSIVAAKDRNEIAKLWCMRLSDHVSEKGLQILSKQGLLVKEKKLSLGLCEQCILGKKTSVKFNLSQHTIKRVLKYVHLDLEGPVRTQSLNGVRKAIINKDVTFKEDELLGLEDKTSGEVVDYDVKQLMEFQTVEEIMDEDPISYSQTMKNKESSQWYEAMFEKMNSL</sequence>